<dbReference type="Proteomes" id="UP000838100">
    <property type="component" value="Unassembled WGS sequence"/>
</dbReference>
<dbReference type="Pfam" id="PF04172">
    <property type="entry name" value="LrgB"/>
    <property type="match status" value="1"/>
</dbReference>
<keyword evidence="3 5" id="KW-1133">Transmembrane helix</keyword>
<keyword evidence="4 5" id="KW-0472">Membrane</keyword>
<feature type="transmembrane region" description="Helical" evidence="5">
    <location>
        <begin position="99"/>
        <end position="121"/>
    </location>
</feature>
<evidence type="ECO:0000256" key="4">
    <source>
        <dbReference type="ARBA" id="ARBA00023136"/>
    </source>
</evidence>
<name>A0ABM9AF78_9GAMM</name>
<proteinExistence type="predicted"/>
<protein>
    <submittedName>
        <fullName evidence="6">Inner membrane protein YohK</fullName>
    </submittedName>
</protein>
<organism evidence="6 7">
    <name type="scientific">Sinobacterium norvegicum</name>
    <dbReference type="NCBI Taxonomy" id="1641715"/>
    <lineage>
        <taxon>Bacteria</taxon>
        <taxon>Pseudomonadati</taxon>
        <taxon>Pseudomonadota</taxon>
        <taxon>Gammaproteobacteria</taxon>
        <taxon>Cellvibrionales</taxon>
        <taxon>Spongiibacteraceae</taxon>
        <taxon>Sinobacterium</taxon>
    </lineage>
</organism>
<dbReference type="RefSeq" id="WP_237444562.1">
    <property type="nucleotide sequence ID" value="NZ_CAKLPX010000002.1"/>
</dbReference>
<dbReference type="PANTHER" id="PTHR30249">
    <property type="entry name" value="PUTATIVE SEROTONIN TRANSPORTER"/>
    <property type="match status" value="1"/>
</dbReference>
<reference evidence="6" key="1">
    <citation type="submission" date="2021-12" db="EMBL/GenBank/DDBJ databases">
        <authorList>
            <person name="Rodrigo-Torres L."/>
            <person name="Arahal R. D."/>
            <person name="Lucena T."/>
        </authorList>
    </citation>
    <scope>NUCLEOTIDE SEQUENCE</scope>
    <source>
        <strain evidence="6">CECT 8267</strain>
    </source>
</reference>
<evidence type="ECO:0000256" key="5">
    <source>
        <dbReference type="SAM" id="Phobius"/>
    </source>
</evidence>
<feature type="transmembrane region" description="Helical" evidence="5">
    <location>
        <begin position="38"/>
        <end position="57"/>
    </location>
</feature>
<comment type="caution">
    <text evidence="6">The sequence shown here is derived from an EMBL/GenBank/DDBJ whole genome shotgun (WGS) entry which is preliminary data.</text>
</comment>
<feature type="transmembrane region" description="Helical" evidence="5">
    <location>
        <begin position="151"/>
        <end position="174"/>
    </location>
</feature>
<evidence type="ECO:0000256" key="1">
    <source>
        <dbReference type="ARBA" id="ARBA00004141"/>
    </source>
</evidence>
<keyword evidence="2 5" id="KW-0812">Transmembrane</keyword>
<dbReference type="InterPro" id="IPR007300">
    <property type="entry name" value="CidB/LrgB"/>
</dbReference>
<feature type="transmembrane region" description="Helical" evidence="5">
    <location>
        <begin position="12"/>
        <end position="31"/>
    </location>
</feature>
<keyword evidence="7" id="KW-1185">Reference proteome</keyword>
<dbReference type="EMBL" id="CAKLPX010000002">
    <property type="protein sequence ID" value="CAH0991860.1"/>
    <property type="molecule type" value="Genomic_DNA"/>
</dbReference>
<accession>A0ABM9AF78</accession>
<comment type="subcellular location">
    <subcellularLocation>
        <location evidence="1">Membrane</location>
        <topology evidence="1">Multi-pass membrane protein</topology>
    </subcellularLocation>
</comment>
<feature type="transmembrane region" description="Helical" evidence="5">
    <location>
        <begin position="69"/>
        <end position="87"/>
    </location>
</feature>
<feature type="transmembrane region" description="Helical" evidence="5">
    <location>
        <begin position="214"/>
        <end position="234"/>
    </location>
</feature>
<evidence type="ECO:0000313" key="7">
    <source>
        <dbReference type="Proteomes" id="UP000838100"/>
    </source>
</evidence>
<evidence type="ECO:0000256" key="2">
    <source>
        <dbReference type="ARBA" id="ARBA00022692"/>
    </source>
</evidence>
<gene>
    <name evidence="6" type="primary">yohK_2</name>
    <name evidence="6" type="ORF">SIN8267_01975</name>
</gene>
<dbReference type="PANTHER" id="PTHR30249:SF0">
    <property type="entry name" value="PLASTIDAL GLYCOLATE_GLYCERATE TRANSLOCATOR 1, CHLOROPLASTIC"/>
    <property type="match status" value="1"/>
</dbReference>
<evidence type="ECO:0000313" key="6">
    <source>
        <dbReference type="EMBL" id="CAH0991860.1"/>
    </source>
</evidence>
<sequence length="236" mass="25355">MIDYSYRIIDSPLFALVLTLGVFQLSQVLYLRCGKRLLLHPMLISVAVIATTIWLLEIDYQRYFVANEILYYMLGPATVALALPLYLQFKHIRALWKQLLVVIVLGASAAVAFAVGIAWLFGGTLETMISMAPKSVTTPIAMGLSEELGGMVQLAAGAVIVTAIAGILFSPLVFKVLRIKDERIQGLTLGLIAHGLGTARAFELSQTAGAFSSLALGLTGLFTAIFLPVAVAWLGG</sequence>
<evidence type="ECO:0000256" key="3">
    <source>
        <dbReference type="ARBA" id="ARBA00022989"/>
    </source>
</evidence>